<keyword evidence="5" id="KW-1185">Reference proteome</keyword>
<dbReference type="PROSITE" id="PS51186">
    <property type="entry name" value="GNAT"/>
    <property type="match status" value="1"/>
</dbReference>
<dbReference type="Proteomes" id="UP000295075">
    <property type="component" value="Unassembled WGS sequence"/>
</dbReference>
<protein>
    <submittedName>
        <fullName evidence="4">GNAT family N-acetyltransferase</fullName>
    </submittedName>
</protein>
<dbReference type="InterPro" id="IPR050832">
    <property type="entry name" value="Bact_Acetyltransf"/>
</dbReference>
<dbReference type="Pfam" id="PF00583">
    <property type="entry name" value="Acetyltransf_1"/>
    <property type="match status" value="1"/>
</dbReference>
<gene>
    <name evidence="4" type="ORF">E1261_29700</name>
</gene>
<proteinExistence type="predicted"/>
<organism evidence="4 5">
    <name type="scientific">Kribbella albertanoniae</name>
    <dbReference type="NCBI Taxonomy" id="1266829"/>
    <lineage>
        <taxon>Bacteria</taxon>
        <taxon>Bacillati</taxon>
        <taxon>Actinomycetota</taxon>
        <taxon>Actinomycetes</taxon>
        <taxon>Propionibacteriales</taxon>
        <taxon>Kribbellaceae</taxon>
        <taxon>Kribbella</taxon>
    </lineage>
</organism>
<dbReference type="Gene3D" id="3.40.630.30">
    <property type="match status" value="1"/>
</dbReference>
<dbReference type="AlphaFoldDB" id="A0A4R4PLG7"/>
<dbReference type="EMBL" id="SMKA01000178">
    <property type="protein sequence ID" value="TDC22886.1"/>
    <property type="molecule type" value="Genomic_DNA"/>
</dbReference>
<keyword evidence="2" id="KW-0012">Acyltransferase</keyword>
<dbReference type="InterPro" id="IPR000182">
    <property type="entry name" value="GNAT_dom"/>
</dbReference>
<evidence type="ECO:0000259" key="3">
    <source>
        <dbReference type="PROSITE" id="PS51186"/>
    </source>
</evidence>
<evidence type="ECO:0000313" key="4">
    <source>
        <dbReference type="EMBL" id="TDC22886.1"/>
    </source>
</evidence>
<evidence type="ECO:0000256" key="2">
    <source>
        <dbReference type="ARBA" id="ARBA00023315"/>
    </source>
</evidence>
<keyword evidence="1 4" id="KW-0808">Transferase</keyword>
<dbReference type="InterPro" id="IPR016181">
    <property type="entry name" value="Acyl_CoA_acyltransferase"/>
</dbReference>
<dbReference type="OrthoDB" id="9803907at2"/>
<feature type="domain" description="N-acetyltransferase" evidence="3">
    <location>
        <begin position="90"/>
        <end position="247"/>
    </location>
</feature>
<dbReference type="RefSeq" id="WP_132412339.1">
    <property type="nucleotide sequence ID" value="NZ_SMKA01000178.1"/>
</dbReference>
<reference evidence="4 5" key="1">
    <citation type="submission" date="2019-03" db="EMBL/GenBank/DDBJ databases">
        <title>Draft genome sequences of novel Actinobacteria.</title>
        <authorList>
            <person name="Sahin N."/>
            <person name="Ay H."/>
            <person name="Saygin H."/>
        </authorList>
    </citation>
    <scope>NUCLEOTIDE SEQUENCE [LARGE SCALE GENOMIC DNA]</scope>
    <source>
        <strain evidence="4 5">JCM 30547</strain>
    </source>
</reference>
<dbReference type="PANTHER" id="PTHR43877">
    <property type="entry name" value="AMINOALKYLPHOSPHONATE N-ACETYLTRANSFERASE-RELATED-RELATED"/>
    <property type="match status" value="1"/>
</dbReference>
<evidence type="ECO:0000313" key="5">
    <source>
        <dbReference type="Proteomes" id="UP000295075"/>
    </source>
</evidence>
<name>A0A4R4PLG7_9ACTN</name>
<accession>A0A4R4PLG7</accession>
<evidence type="ECO:0000256" key="1">
    <source>
        <dbReference type="ARBA" id="ARBA00022679"/>
    </source>
</evidence>
<dbReference type="GO" id="GO:0016747">
    <property type="term" value="F:acyltransferase activity, transferring groups other than amino-acyl groups"/>
    <property type="evidence" value="ECO:0007669"/>
    <property type="project" value="InterPro"/>
</dbReference>
<dbReference type="SUPFAM" id="SSF55729">
    <property type="entry name" value="Acyl-CoA N-acyltransferases (Nat)"/>
    <property type="match status" value="1"/>
</dbReference>
<dbReference type="CDD" id="cd04301">
    <property type="entry name" value="NAT_SF"/>
    <property type="match status" value="1"/>
</dbReference>
<comment type="caution">
    <text evidence="4">The sequence shown here is derived from an EMBL/GenBank/DDBJ whole genome shotgun (WGS) entry which is preliminary data.</text>
</comment>
<sequence length="249" mass="27007">MLFRPARVNPLWPARRRVAGGLPVEIFDGQPLRRRDIPAGGAGVLRRLIGSTPIIVACPYLQRRLSFGRSVAWEKVLGWADGRATIVGRVIIRSVRESDVESLHAGRLCGITLDETAGLVRSAVEAEGGCEYRFLVAVEEGGGVLGMTTVRRLEHRMCRHRAELGGFVILPEARGTGLARRIVGVAGDWARELGCSVLEVSCRGGTRAEAAYVGLGFQVWGRLPGGFHDRGGVVFDEVRLWMALSAEAV</sequence>